<sequence length="175" mass="19318">MFGLNKLGTIVFELAERNNISDTFNKAKNMVERLYSFLRRHTNLSLRSPEPTSMTRATGFNVTAVRTFYKLLGSVYENSQLTPDHIYNVDETGIMTVPNKESKVLNLRGTQQIGTLVSGELDSLVTAEICMNASGNFMPTKSASQTIVFRRCPVWNSIPAAACKRISSSSGSNAL</sequence>
<name>A0A8K0CSY7_IGNLU</name>
<protein>
    <submittedName>
        <fullName evidence="1">Uncharacterized protein</fullName>
    </submittedName>
</protein>
<reference evidence="1" key="1">
    <citation type="submission" date="2019-08" db="EMBL/GenBank/DDBJ databases">
        <title>The genome of the North American firefly Photinus pyralis.</title>
        <authorList>
            <consortium name="Photinus pyralis genome working group"/>
            <person name="Fallon T.R."/>
            <person name="Sander Lower S.E."/>
            <person name="Weng J.-K."/>
        </authorList>
    </citation>
    <scope>NUCLEOTIDE SEQUENCE</scope>
    <source>
        <strain evidence="1">TRF0915ILg1</strain>
        <tissue evidence="1">Whole body</tissue>
    </source>
</reference>
<gene>
    <name evidence="1" type="ORF">ILUMI_13064</name>
</gene>
<organism evidence="1 2">
    <name type="scientific">Ignelater luminosus</name>
    <name type="common">Cucubano</name>
    <name type="synonym">Pyrophorus luminosus</name>
    <dbReference type="NCBI Taxonomy" id="2038154"/>
    <lineage>
        <taxon>Eukaryota</taxon>
        <taxon>Metazoa</taxon>
        <taxon>Ecdysozoa</taxon>
        <taxon>Arthropoda</taxon>
        <taxon>Hexapoda</taxon>
        <taxon>Insecta</taxon>
        <taxon>Pterygota</taxon>
        <taxon>Neoptera</taxon>
        <taxon>Endopterygota</taxon>
        <taxon>Coleoptera</taxon>
        <taxon>Polyphaga</taxon>
        <taxon>Elateriformia</taxon>
        <taxon>Elateroidea</taxon>
        <taxon>Elateridae</taxon>
        <taxon>Agrypninae</taxon>
        <taxon>Pyrophorini</taxon>
        <taxon>Ignelater</taxon>
    </lineage>
</organism>
<dbReference type="AlphaFoldDB" id="A0A8K0CSY7"/>
<evidence type="ECO:0000313" key="1">
    <source>
        <dbReference type="EMBL" id="KAF2893108.1"/>
    </source>
</evidence>
<accession>A0A8K0CSY7</accession>
<keyword evidence="2" id="KW-1185">Reference proteome</keyword>
<evidence type="ECO:0000313" key="2">
    <source>
        <dbReference type="Proteomes" id="UP000801492"/>
    </source>
</evidence>
<dbReference type="EMBL" id="VTPC01008247">
    <property type="protein sequence ID" value="KAF2893108.1"/>
    <property type="molecule type" value="Genomic_DNA"/>
</dbReference>
<comment type="caution">
    <text evidence="1">The sequence shown here is derived from an EMBL/GenBank/DDBJ whole genome shotgun (WGS) entry which is preliminary data.</text>
</comment>
<dbReference type="OrthoDB" id="6754776at2759"/>
<proteinExistence type="predicted"/>
<dbReference type="Proteomes" id="UP000801492">
    <property type="component" value="Unassembled WGS sequence"/>
</dbReference>